<dbReference type="GO" id="GO:0005789">
    <property type="term" value="C:endoplasmic reticulum membrane"/>
    <property type="evidence" value="ECO:0007669"/>
    <property type="project" value="UniProtKB-SubCell"/>
</dbReference>
<dbReference type="OrthoDB" id="302705at2759"/>
<dbReference type="CDD" id="cd03382">
    <property type="entry name" value="PAP2_dolichyldiphosphatase"/>
    <property type="match status" value="1"/>
</dbReference>
<dbReference type="PANTHER" id="PTHR11247:SF1">
    <property type="entry name" value="DOLICHYLDIPHOSPHATASE 1"/>
    <property type="match status" value="1"/>
</dbReference>
<feature type="transmembrane region" description="Helical" evidence="6">
    <location>
        <begin position="23"/>
        <end position="44"/>
    </location>
</feature>
<dbReference type="EMBL" id="SHOA02000017">
    <property type="protein sequence ID" value="TDH66439.1"/>
    <property type="molecule type" value="Genomic_DNA"/>
</dbReference>
<dbReference type="FunFam" id="1.20.144.10:FF:000033">
    <property type="entry name" value="Dolichylpyrophosphate phosphatase"/>
    <property type="match status" value="1"/>
</dbReference>
<dbReference type="SMART" id="SM00014">
    <property type="entry name" value="acidPPc"/>
    <property type="match status" value="1"/>
</dbReference>
<dbReference type="Pfam" id="PF01569">
    <property type="entry name" value="PAP2"/>
    <property type="match status" value="1"/>
</dbReference>
<keyword evidence="6" id="KW-0256">Endoplasmic reticulum</keyword>
<dbReference type="PANTHER" id="PTHR11247">
    <property type="entry name" value="PALMITOYL-PROTEIN THIOESTERASE/DOLICHYLDIPHOSPHATASE 1"/>
    <property type="match status" value="1"/>
</dbReference>
<evidence type="ECO:0000313" key="9">
    <source>
        <dbReference type="Proteomes" id="UP000294530"/>
    </source>
</evidence>
<comment type="similarity">
    <text evidence="6">Belongs to the dolichyldiphosphatase family.</text>
</comment>
<evidence type="ECO:0000256" key="6">
    <source>
        <dbReference type="RuleBase" id="RU367078"/>
    </source>
</evidence>
<dbReference type="EC" id="3.6.1.43" evidence="6"/>
<evidence type="ECO:0000259" key="7">
    <source>
        <dbReference type="SMART" id="SM00014"/>
    </source>
</evidence>
<dbReference type="KEGG" id="blac:94352879"/>
<dbReference type="GO" id="GO:0008610">
    <property type="term" value="P:lipid biosynthetic process"/>
    <property type="evidence" value="ECO:0007669"/>
    <property type="project" value="TreeGrafter"/>
</dbReference>
<proteinExistence type="inferred from homology"/>
<comment type="pathway">
    <text evidence="6">Protein modification; protein glycosylation.</text>
</comment>
<dbReference type="GO" id="GO:0006487">
    <property type="term" value="P:protein N-linked glycosylation"/>
    <property type="evidence" value="ECO:0007669"/>
    <property type="project" value="UniProtKB-UniRule"/>
</dbReference>
<evidence type="ECO:0000256" key="2">
    <source>
        <dbReference type="ARBA" id="ARBA00022692"/>
    </source>
</evidence>
<dbReference type="SUPFAM" id="SSF48317">
    <property type="entry name" value="Acid phosphatase/Vanadium-dependent haloperoxidase"/>
    <property type="match status" value="1"/>
</dbReference>
<dbReference type="Proteomes" id="UP000294530">
    <property type="component" value="Unassembled WGS sequence"/>
</dbReference>
<protein>
    <recommendedName>
        <fullName evidence="6">Dolichyldiphosphatase</fullName>
        <ecNumber evidence="6">3.6.1.43</ecNumber>
    </recommendedName>
</protein>
<dbReference type="GO" id="GO:0047874">
    <property type="term" value="F:dolichyldiphosphatase activity"/>
    <property type="evidence" value="ECO:0007669"/>
    <property type="project" value="UniProtKB-UniRule"/>
</dbReference>
<gene>
    <name evidence="8" type="ORF">CCR75_009163</name>
</gene>
<dbReference type="RefSeq" id="XP_067815938.1">
    <property type="nucleotide sequence ID" value="XM_067967208.1"/>
</dbReference>
<dbReference type="InterPro" id="IPR000326">
    <property type="entry name" value="PAP2/HPO"/>
</dbReference>
<keyword evidence="9" id="KW-1185">Reference proteome</keyword>
<organism evidence="8 9">
    <name type="scientific">Bremia lactucae</name>
    <name type="common">Lettuce downy mildew</name>
    <dbReference type="NCBI Taxonomy" id="4779"/>
    <lineage>
        <taxon>Eukaryota</taxon>
        <taxon>Sar</taxon>
        <taxon>Stramenopiles</taxon>
        <taxon>Oomycota</taxon>
        <taxon>Peronosporomycetes</taxon>
        <taxon>Peronosporales</taxon>
        <taxon>Peronosporaceae</taxon>
        <taxon>Bremia</taxon>
    </lineage>
</organism>
<evidence type="ECO:0000256" key="5">
    <source>
        <dbReference type="ARBA" id="ARBA00023136"/>
    </source>
</evidence>
<sequence length="227" mass="26200">MELAKTVQEFELTWVVYDPMDPFGALLALCTLFPIFLMIVYFTAITLRRDLDSISMLIGQLVSVVINKVVKKLINQPRPIGAYMSGPGMPSAHSQFMGFFATYSVVYTAKRLNERRHLEQWITICGVIFMAVLTCYSRIHLKYHSIDQVVVGAFFGILIGIFWYALVARISPKLFPLVTETRFARFFYMRDISHIQDLTVHQYDVCCKSYKKLQKLHCSIHVPNKEQ</sequence>
<reference evidence="8 9" key="1">
    <citation type="journal article" date="2021" name="Genome Biol.">
        <title>AFLAP: assembly-free linkage analysis pipeline using k-mers from genome sequencing data.</title>
        <authorList>
            <person name="Fletcher K."/>
            <person name="Zhang L."/>
            <person name="Gil J."/>
            <person name="Han R."/>
            <person name="Cavanaugh K."/>
            <person name="Michelmore R."/>
        </authorList>
    </citation>
    <scope>NUCLEOTIDE SEQUENCE [LARGE SCALE GENOMIC DNA]</scope>
    <source>
        <strain evidence="8 9">SF5</strain>
    </source>
</reference>
<comment type="function">
    <text evidence="6">Required for efficient N-glycosylation. Necessary for maintaining optimal levels of dolichol-linked oligosaccharides. Hydrolyzes dolichyl pyrophosphate at a very high rate and dolichyl monophosphate at a much lower rate. Does not act on phosphatidate.</text>
</comment>
<dbReference type="GeneID" id="94352879"/>
<comment type="subcellular location">
    <subcellularLocation>
        <location evidence="6">Endoplasmic reticulum membrane</location>
        <topology evidence="6">Multi-pass membrane protein</topology>
    </subcellularLocation>
    <subcellularLocation>
        <location evidence="1">Membrane</location>
        <topology evidence="1">Multi-pass membrane protein</topology>
    </subcellularLocation>
</comment>
<feature type="transmembrane region" description="Helical" evidence="6">
    <location>
        <begin position="121"/>
        <end position="139"/>
    </location>
</feature>
<evidence type="ECO:0000256" key="1">
    <source>
        <dbReference type="ARBA" id="ARBA00004141"/>
    </source>
</evidence>
<dbReference type="InterPro" id="IPR039667">
    <property type="entry name" value="Dolichyldiphosphatase_PAP2"/>
</dbReference>
<evidence type="ECO:0000313" key="8">
    <source>
        <dbReference type="EMBL" id="TDH66439.1"/>
    </source>
</evidence>
<dbReference type="InterPro" id="IPR036938">
    <property type="entry name" value="PAP2/HPO_sf"/>
</dbReference>
<dbReference type="Gene3D" id="1.20.144.10">
    <property type="entry name" value="Phosphatidic acid phosphatase type 2/haloperoxidase"/>
    <property type="match status" value="1"/>
</dbReference>
<accession>A0A976FH99</accession>
<keyword evidence="5 6" id="KW-0472">Membrane</keyword>
<evidence type="ECO:0000256" key="4">
    <source>
        <dbReference type="ARBA" id="ARBA00022989"/>
    </source>
</evidence>
<evidence type="ECO:0000256" key="3">
    <source>
        <dbReference type="ARBA" id="ARBA00022801"/>
    </source>
</evidence>
<comment type="catalytic activity">
    <reaction evidence="6">
        <text>a di-trans,poly-cis-dolichyl diphosphate + H2O = a di-trans,poly-cis-dolichyl phosphate + phosphate + H(+)</text>
        <dbReference type="Rhea" id="RHEA:14385"/>
        <dbReference type="Rhea" id="RHEA-COMP:19498"/>
        <dbReference type="Rhea" id="RHEA-COMP:19506"/>
        <dbReference type="ChEBI" id="CHEBI:15377"/>
        <dbReference type="ChEBI" id="CHEBI:15378"/>
        <dbReference type="ChEBI" id="CHEBI:43474"/>
        <dbReference type="ChEBI" id="CHEBI:57497"/>
        <dbReference type="ChEBI" id="CHEBI:57683"/>
        <dbReference type="EC" id="3.6.1.43"/>
    </reaction>
</comment>
<comment type="caution">
    <text evidence="8">The sequence shown here is derived from an EMBL/GenBank/DDBJ whole genome shotgun (WGS) entry which is preliminary data.</text>
</comment>
<keyword evidence="2 6" id="KW-0812">Transmembrane</keyword>
<dbReference type="AlphaFoldDB" id="A0A976FH99"/>
<feature type="transmembrane region" description="Helical" evidence="6">
    <location>
        <begin position="145"/>
        <end position="167"/>
    </location>
</feature>
<feature type="domain" description="Phosphatidic acid phosphatase type 2/haloperoxidase" evidence="7">
    <location>
        <begin position="53"/>
        <end position="164"/>
    </location>
</feature>
<name>A0A976FH99_BRELC</name>
<keyword evidence="3 6" id="KW-0378">Hydrolase</keyword>
<keyword evidence="4 6" id="KW-1133">Transmembrane helix</keyword>